<dbReference type="SUPFAM" id="SSF46689">
    <property type="entry name" value="Homeodomain-like"/>
    <property type="match status" value="1"/>
</dbReference>
<evidence type="ECO:0000256" key="2">
    <source>
        <dbReference type="ARBA" id="ARBA00023125"/>
    </source>
</evidence>
<dbReference type="Gene3D" id="1.10.10.60">
    <property type="entry name" value="Homeodomain-like"/>
    <property type="match status" value="2"/>
</dbReference>
<sequence length="791" mass="90846">MRFINKNIRRAAGLIYALIFLVIISTTVLLSYMNTTKSLKQELVYSNTALLHQIMEKTELILREVDKDALGLLQEPEIRMFVDGNYTSELERKQKHSDLMKKLENLINSNTQVHSIYSYSYGQKLYLSPYTSTEEAAFFDKSWRDSFDSFDGYFKWLSVRSIEDRMAPFPVSKQVLTLVRSYPTLSSPSFRKGALIINIDESMIYNSALNKDVRRLGQAFVIDKDGLVISHSNKNMLGENISARKEIDRIMSSSREGNFTETVDGVPSLIFYASSGYTGWKYVSIIPSLQLDRELLTVRNWLLIISLFMFIAAIAAVFMVNAVTYRPIESFVRSINKQLNSRKNTGAERKNEELDGNLEAAEGLFDSFLLEHDSIQLQVRQNIPAMKWRLVSDMLMGYRTQYKDVKPSLDWLGIRLLPAHYIVMSAELDYKSRISNKDLQLYSYALCNVAEELINTESHGMVVEMFDGRVVMIISFEQADPQSNMLRALSVADLIKTFVQEQFRKTVSIGIGRQYEELADLQKSYHEANEALQYRMLLGANQVISFEDIEDFNSQHFYRLFDLEEAVLNAVKAADAGSVYKQLELLFQRTLQENIPPKMLKQICLQLVHRALKIGSDIGLDVDLLTGGDAKLYEKVELAEDAVEIKRDITDFFTDLLERISEKRNARGSNETITRILEYISSHYMRSDLSMNMIADIFQLSVPYLSKIFKEYTESNFTDYLIQLRMNKAKQLLEEGNAKVVHIAEKVGYSNSHSFIRIFKKVTGLTPGEYREQLILERSKANVHEDKEGHS</sequence>
<dbReference type="RefSeq" id="WP_133233270.1">
    <property type="nucleotide sequence ID" value="NZ_SMRT01000014.1"/>
</dbReference>
<dbReference type="GO" id="GO:0043565">
    <property type="term" value="F:sequence-specific DNA binding"/>
    <property type="evidence" value="ECO:0007669"/>
    <property type="project" value="InterPro"/>
</dbReference>
<feature type="domain" description="HTH araC/xylS-type" evidence="5">
    <location>
        <begin position="674"/>
        <end position="773"/>
    </location>
</feature>
<keyword evidence="3" id="KW-0804">Transcription</keyword>
<evidence type="ECO:0000313" key="6">
    <source>
        <dbReference type="EMBL" id="TDF94135.1"/>
    </source>
</evidence>
<dbReference type="EMBL" id="SMRT01000014">
    <property type="protein sequence ID" value="TDF94135.1"/>
    <property type="molecule type" value="Genomic_DNA"/>
</dbReference>
<dbReference type="Proteomes" id="UP000295636">
    <property type="component" value="Unassembled WGS sequence"/>
</dbReference>
<evidence type="ECO:0000256" key="4">
    <source>
        <dbReference type="SAM" id="Phobius"/>
    </source>
</evidence>
<protein>
    <submittedName>
        <fullName evidence="6">AraC family transcriptional regulator</fullName>
    </submittedName>
</protein>
<feature type="transmembrane region" description="Helical" evidence="4">
    <location>
        <begin position="12"/>
        <end position="33"/>
    </location>
</feature>
<feature type="transmembrane region" description="Helical" evidence="4">
    <location>
        <begin position="301"/>
        <end position="323"/>
    </location>
</feature>
<evidence type="ECO:0000313" key="7">
    <source>
        <dbReference type="Proteomes" id="UP000295636"/>
    </source>
</evidence>
<dbReference type="Gene3D" id="3.30.450.20">
    <property type="entry name" value="PAS domain"/>
    <property type="match status" value="1"/>
</dbReference>
<keyword evidence="2" id="KW-0238">DNA-binding</keyword>
<dbReference type="Pfam" id="PF12833">
    <property type="entry name" value="HTH_18"/>
    <property type="match status" value="1"/>
</dbReference>
<gene>
    <name evidence="6" type="ORF">E1757_24920</name>
</gene>
<keyword evidence="4" id="KW-0472">Membrane</keyword>
<dbReference type="InterPro" id="IPR018060">
    <property type="entry name" value="HTH_AraC"/>
</dbReference>
<keyword evidence="7" id="KW-1185">Reference proteome</keyword>
<keyword evidence="1" id="KW-0805">Transcription regulation</keyword>
<dbReference type="GO" id="GO:0003700">
    <property type="term" value="F:DNA-binding transcription factor activity"/>
    <property type="evidence" value="ECO:0007669"/>
    <property type="project" value="InterPro"/>
</dbReference>
<dbReference type="InterPro" id="IPR020449">
    <property type="entry name" value="Tscrpt_reg_AraC-type_HTH"/>
</dbReference>
<comment type="caution">
    <text evidence="6">The sequence shown here is derived from an EMBL/GenBank/DDBJ whole genome shotgun (WGS) entry which is preliminary data.</text>
</comment>
<dbReference type="AlphaFoldDB" id="A0A4R5KHD3"/>
<dbReference type="CDD" id="cd12912">
    <property type="entry name" value="PDC2_MCP_like"/>
    <property type="match status" value="1"/>
</dbReference>
<evidence type="ECO:0000256" key="3">
    <source>
        <dbReference type="ARBA" id="ARBA00023163"/>
    </source>
</evidence>
<dbReference type="PROSITE" id="PS01124">
    <property type="entry name" value="HTH_ARAC_FAMILY_2"/>
    <property type="match status" value="1"/>
</dbReference>
<keyword evidence="4" id="KW-1133">Transmembrane helix</keyword>
<dbReference type="SMART" id="SM00342">
    <property type="entry name" value="HTH_ARAC"/>
    <property type="match status" value="1"/>
</dbReference>
<name>A0A4R5KHD3_9BACL</name>
<proteinExistence type="predicted"/>
<keyword evidence="4" id="KW-0812">Transmembrane</keyword>
<reference evidence="6 7" key="1">
    <citation type="submission" date="2019-03" db="EMBL/GenBank/DDBJ databases">
        <title>This is whole genome sequence of Paenibacillus sp MS74 strain.</title>
        <authorList>
            <person name="Trinh H.N."/>
        </authorList>
    </citation>
    <scope>NUCLEOTIDE SEQUENCE [LARGE SCALE GENOMIC DNA]</scope>
    <source>
        <strain evidence="6 7">MS74</strain>
    </source>
</reference>
<evidence type="ECO:0000256" key="1">
    <source>
        <dbReference type="ARBA" id="ARBA00023015"/>
    </source>
</evidence>
<evidence type="ECO:0000259" key="5">
    <source>
        <dbReference type="PROSITE" id="PS01124"/>
    </source>
</evidence>
<accession>A0A4R5KHD3</accession>
<dbReference type="Pfam" id="PF17853">
    <property type="entry name" value="GGDEF_2"/>
    <property type="match status" value="1"/>
</dbReference>
<dbReference type="InterPro" id="IPR041522">
    <property type="entry name" value="CdaR_GGDEF"/>
</dbReference>
<dbReference type="PANTHER" id="PTHR43280">
    <property type="entry name" value="ARAC-FAMILY TRANSCRIPTIONAL REGULATOR"/>
    <property type="match status" value="1"/>
</dbReference>
<dbReference type="InterPro" id="IPR009057">
    <property type="entry name" value="Homeodomain-like_sf"/>
</dbReference>
<organism evidence="6 7">
    <name type="scientific">Paenibacillus piri</name>
    <dbReference type="NCBI Taxonomy" id="2547395"/>
    <lineage>
        <taxon>Bacteria</taxon>
        <taxon>Bacillati</taxon>
        <taxon>Bacillota</taxon>
        <taxon>Bacilli</taxon>
        <taxon>Bacillales</taxon>
        <taxon>Paenibacillaceae</taxon>
        <taxon>Paenibacillus</taxon>
    </lineage>
</organism>
<dbReference type="PRINTS" id="PR00032">
    <property type="entry name" value="HTHARAC"/>
</dbReference>
<dbReference type="OrthoDB" id="2517743at2"/>
<dbReference type="PANTHER" id="PTHR43280:SF2">
    <property type="entry name" value="HTH-TYPE TRANSCRIPTIONAL REGULATOR EXSA"/>
    <property type="match status" value="1"/>
</dbReference>